<organism evidence="2 3">
    <name type="scientific">Streptomyces flavofungini</name>
    <dbReference type="NCBI Taxonomy" id="68200"/>
    <lineage>
        <taxon>Bacteria</taxon>
        <taxon>Bacillati</taxon>
        <taxon>Actinomycetota</taxon>
        <taxon>Actinomycetes</taxon>
        <taxon>Kitasatosporales</taxon>
        <taxon>Streptomycetaceae</taxon>
        <taxon>Streptomyces</taxon>
    </lineage>
</organism>
<accession>A0ABS0XI58</accession>
<comment type="caution">
    <text evidence="2">The sequence shown here is derived from an EMBL/GenBank/DDBJ whole genome shotgun (WGS) entry which is preliminary data.</text>
</comment>
<dbReference type="Proteomes" id="UP000634780">
    <property type="component" value="Unassembled WGS sequence"/>
</dbReference>
<keyword evidence="1" id="KW-1133">Transmembrane helix</keyword>
<dbReference type="EMBL" id="JAEKOZ010000045">
    <property type="protein sequence ID" value="MBJ3812905.1"/>
    <property type="molecule type" value="Genomic_DNA"/>
</dbReference>
<reference evidence="2 3" key="1">
    <citation type="submission" date="2020-12" db="EMBL/GenBank/DDBJ databases">
        <title>Streptomyces typhae sp. nov., a novel endophytic actinomycete isolated from the root of cattail pollen (Typha angustifolia L.).</title>
        <authorList>
            <person name="Peng C."/>
            <person name="Liu C."/>
        </authorList>
    </citation>
    <scope>NUCLEOTIDE SEQUENCE [LARGE SCALE GENOMIC DNA]</scope>
    <source>
        <strain evidence="2 3">JCM 4753</strain>
    </source>
</reference>
<evidence type="ECO:0000313" key="2">
    <source>
        <dbReference type="EMBL" id="MBJ3812905.1"/>
    </source>
</evidence>
<sequence length="189" mass="21331">MYAYQDSSFVYQGQQEWLAEPTRSAWQLWPRFVLTVLILPVWWLLLVVVALATIVVAMFAELLTIIPGFERGAERAMDAVISKISLWPRWSVTWSELWHEGDAAFCRARVDEYLDKWTKRASAPKVPKKPAPPVECEVPWRTYRGVGGAYVVEAAARRGWELRPSDPAEEIRLWWSAASAPGATGPGSG</sequence>
<name>A0ABS0XI58_9ACTN</name>
<evidence type="ECO:0000313" key="3">
    <source>
        <dbReference type="Proteomes" id="UP000634780"/>
    </source>
</evidence>
<protein>
    <submittedName>
        <fullName evidence="2">Uncharacterized protein</fullName>
    </submittedName>
</protein>
<keyword evidence="1" id="KW-0812">Transmembrane</keyword>
<feature type="transmembrane region" description="Helical" evidence="1">
    <location>
        <begin position="41"/>
        <end position="66"/>
    </location>
</feature>
<dbReference type="RefSeq" id="WP_190116552.1">
    <property type="nucleotide sequence ID" value="NZ_BMVR01000006.1"/>
</dbReference>
<keyword evidence="1" id="KW-0472">Membrane</keyword>
<proteinExistence type="predicted"/>
<keyword evidence="3" id="KW-1185">Reference proteome</keyword>
<gene>
    <name evidence="2" type="ORF">JGB26_38560</name>
</gene>
<evidence type="ECO:0000256" key="1">
    <source>
        <dbReference type="SAM" id="Phobius"/>
    </source>
</evidence>